<keyword evidence="3" id="KW-1185">Reference proteome</keyword>
<proteinExistence type="predicted"/>
<dbReference type="GO" id="GO:0051213">
    <property type="term" value="F:dioxygenase activity"/>
    <property type="evidence" value="ECO:0007669"/>
    <property type="project" value="UniProtKB-KW"/>
</dbReference>
<organism evidence="2 3">
    <name type="scientific">Shewanella japonica</name>
    <dbReference type="NCBI Taxonomy" id="93973"/>
    <lineage>
        <taxon>Bacteria</taxon>
        <taxon>Pseudomonadati</taxon>
        <taxon>Pseudomonadota</taxon>
        <taxon>Gammaproteobacteria</taxon>
        <taxon>Alteromonadales</taxon>
        <taxon>Shewanellaceae</taxon>
        <taxon>Shewanella</taxon>
    </lineage>
</organism>
<keyword evidence="2" id="KW-0223">Dioxygenase</keyword>
<dbReference type="InterPro" id="IPR032852">
    <property type="entry name" value="ALKBH2"/>
</dbReference>
<protein>
    <submittedName>
        <fullName evidence="2">Alpha-ketoglutarate-dependent dioxygenase AlkB</fullName>
    </submittedName>
</protein>
<feature type="domain" description="Fe2OG dioxygenase" evidence="1">
    <location>
        <begin position="121"/>
        <end position="218"/>
    </location>
</feature>
<dbReference type="InterPro" id="IPR037151">
    <property type="entry name" value="AlkB-like_sf"/>
</dbReference>
<dbReference type="InterPro" id="IPR027450">
    <property type="entry name" value="AlkB-like"/>
</dbReference>
<dbReference type="RefSeq" id="WP_055023676.1">
    <property type="nucleotide sequence ID" value="NZ_CP020472.1"/>
</dbReference>
<dbReference type="PANTHER" id="PTHR31573:SF1">
    <property type="entry name" value="DNA OXIDATIVE DEMETHYLASE ALKBH2"/>
    <property type="match status" value="1"/>
</dbReference>
<dbReference type="EMBL" id="CP020472">
    <property type="protein sequence ID" value="ARD23469.1"/>
    <property type="molecule type" value="Genomic_DNA"/>
</dbReference>
<dbReference type="SUPFAM" id="SSF51197">
    <property type="entry name" value="Clavaminate synthase-like"/>
    <property type="match status" value="1"/>
</dbReference>
<gene>
    <name evidence="2" type="ORF">SJ2017_3202</name>
</gene>
<evidence type="ECO:0000313" key="2">
    <source>
        <dbReference type="EMBL" id="ARD23469.1"/>
    </source>
</evidence>
<reference evidence="2 3" key="1">
    <citation type="submission" date="2017-03" db="EMBL/GenBank/DDBJ databases">
        <title>Genome sequencing of Shewanella japonica KCTC 22435.</title>
        <authorList>
            <person name="Kim K.M."/>
        </authorList>
    </citation>
    <scope>NUCLEOTIDE SEQUENCE [LARGE SCALE GENOMIC DNA]</scope>
    <source>
        <strain evidence="2 3">KCTC 22435</strain>
    </source>
</reference>
<dbReference type="Gene3D" id="2.60.120.590">
    <property type="entry name" value="Alpha-ketoglutarate-dependent dioxygenase AlkB-like"/>
    <property type="match status" value="1"/>
</dbReference>
<keyword evidence="2" id="KW-0560">Oxidoreductase</keyword>
<dbReference type="InterPro" id="IPR005123">
    <property type="entry name" value="Oxoglu/Fe-dep_dioxygenase_dom"/>
</dbReference>
<name>A0ABM6JQH7_9GAMM</name>
<sequence length="225" mass="25422">MKQLGFELVNSQPVSCTTQGADDIGENQTAEASLPVAPITYLANFLPLPLQTSLLQEANSYQFEKPIVTIFGKQHPIPRSQIWFGDSGCEYQYSSLMIKPQPWPPVLLKVRQILESQFNIMTNGVLVNRYENGQDCMGWHSDNEPEIAANSDIVSLTLGASRTFVMRHMQTRHKHAIELSCGDLLIMHAGMQDEWQHAIPKRLKVNEPRINFTFRQMIVGFHQGG</sequence>
<evidence type="ECO:0000259" key="1">
    <source>
        <dbReference type="PROSITE" id="PS51471"/>
    </source>
</evidence>
<evidence type="ECO:0000313" key="3">
    <source>
        <dbReference type="Proteomes" id="UP000191820"/>
    </source>
</evidence>
<dbReference type="Proteomes" id="UP000191820">
    <property type="component" value="Chromosome"/>
</dbReference>
<dbReference type="PANTHER" id="PTHR31573">
    <property type="entry name" value="ALPHA-KETOGLUTARATE-DEPENDENT DIOXYGENASE ALKB HOMOLOG 2"/>
    <property type="match status" value="1"/>
</dbReference>
<accession>A0ABM6JQH7</accession>
<dbReference type="Pfam" id="PF13532">
    <property type="entry name" value="2OG-FeII_Oxy_2"/>
    <property type="match status" value="1"/>
</dbReference>
<dbReference type="PROSITE" id="PS51471">
    <property type="entry name" value="FE2OG_OXY"/>
    <property type="match status" value="1"/>
</dbReference>